<dbReference type="AlphaFoldDB" id="A0A0N5CHY0"/>
<keyword evidence="1" id="KW-0732">Signal</keyword>
<accession>A0A0N5CHY0</accession>
<keyword evidence="2" id="KW-1185">Reference proteome</keyword>
<dbReference type="WBParaSite" id="SPAL_0001744200.1">
    <property type="protein sequence ID" value="SPAL_0001744200.1"/>
    <property type="gene ID" value="SPAL_0001744200"/>
</dbReference>
<reference evidence="3" key="1">
    <citation type="submission" date="2017-02" db="UniProtKB">
        <authorList>
            <consortium name="WormBaseParasite"/>
        </authorList>
    </citation>
    <scope>IDENTIFICATION</scope>
</reference>
<proteinExistence type="predicted"/>
<sequence length="277" mass="31988">MSKILILILATTLFTFTPVCSLSNETRGGFVLYYDNEVGVNWNDTKVSVLGKLSEKVFENFKNIFNITHHNGIYRSFVKPFNDIATSEHGNPGENYLLKLIESSKIDLVSSNTEIKKKAVEKYGKILTNMSKIASTNKYGDFVKEVKKVFDFSSNADGKFKNYQDEILKLKEQLEGNEKLIIKNGDENKRLRNIVIEFLENKFLYVVLDFTENCPIELKFNEAKKEYTAFTTYTNGEIYKKCLKNYYGQLYKLLDKSGVEFEGKRMFEKVKSNFGQN</sequence>
<evidence type="ECO:0000313" key="2">
    <source>
        <dbReference type="Proteomes" id="UP000046392"/>
    </source>
</evidence>
<feature type="signal peptide" evidence="1">
    <location>
        <begin position="1"/>
        <end position="21"/>
    </location>
</feature>
<protein>
    <submittedName>
        <fullName evidence="3">DUF148 domain-containing protein</fullName>
    </submittedName>
</protein>
<organism evidence="2 3">
    <name type="scientific">Strongyloides papillosus</name>
    <name type="common">Intestinal threadworm</name>
    <dbReference type="NCBI Taxonomy" id="174720"/>
    <lineage>
        <taxon>Eukaryota</taxon>
        <taxon>Metazoa</taxon>
        <taxon>Ecdysozoa</taxon>
        <taxon>Nematoda</taxon>
        <taxon>Chromadorea</taxon>
        <taxon>Rhabditida</taxon>
        <taxon>Tylenchina</taxon>
        <taxon>Panagrolaimomorpha</taxon>
        <taxon>Strongyloidoidea</taxon>
        <taxon>Strongyloididae</taxon>
        <taxon>Strongyloides</taxon>
    </lineage>
</organism>
<feature type="chain" id="PRO_5005895962" evidence="1">
    <location>
        <begin position="22"/>
        <end position="277"/>
    </location>
</feature>
<name>A0A0N5CHY0_STREA</name>
<dbReference type="Proteomes" id="UP000046392">
    <property type="component" value="Unplaced"/>
</dbReference>
<evidence type="ECO:0000256" key="1">
    <source>
        <dbReference type="SAM" id="SignalP"/>
    </source>
</evidence>
<evidence type="ECO:0000313" key="3">
    <source>
        <dbReference type="WBParaSite" id="SPAL_0001744200.1"/>
    </source>
</evidence>